<dbReference type="PRINTS" id="PR00625">
    <property type="entry name" value="JDOMAIN"/>
</dbReference>
<dbReference type="InterPro" id="IPR036869">
    <property type="entry name" value="J_dom_sf"/>
</dbReference>
<keyword evidence="2" id="KW-1133">Transmembrane helix</keyword>
<dbReference type="SUPFAM" id="SSF46565">
    <property type="entry name" value="Chaperone J-domain"/>
    <property type="match status" value="1"/>
</dbReference>
<evidence type="ECO:0000259" key="3">
    <source>
        <dbReference type="PROSITE" id="PS50076"/>
    </source>
</evidence>
<sequence>MSSVVSMSALANTNCNFVTYLTDLESQLLVSLQFTNWFPRLLGSLQVRSFPCFSPHSAVLCLEPIKGSRLIALEFKWGVEKGKGVALYQGGGLFMDGIDDLGSQWFGYMRHWMDDSGEFEEALVMEDIGLFKQCWQWFRSQKDAGWRARNAMTLCRDRTAVFIERHWPMVCRGCSRLGSLLQLSVIFWKDSALRGFQSFIKFGPVMLLLIMWSCFLSLTSMYCLVYVLVSMGVAGVAVQYLGYTPGLFIVGLFAILILWMYANFWITGTLLIVGGYLFSLNHARLVVLVGTIYAIYCVQVRVGWLGVFLAINLAFLSNDILNFLLQWFDNVSESLHSEEPKQSETVAEDDFSEECEYPIPTDESENLHSCKSSSKPAVTTAVVDNKKELSVNKVVREQTTTGSIDEMKRILKSLNHYDALGFNRHKKIDATVLKKEYRKKAMLVHPDKNMGSSLASESFKKLQCAYEVLSDSVKKRDYDEQLRKEESMAKSVCQRSHSSSHQDNSDYRSEESRRIQCTKCGNSHIWVCTNRSKAKARWCQDCCQFHQAKDGDGWVEYKGSLVFDRPQKVEIPRAFVCAESKIFDVSEWAICQGMACRPNTHRPSFHVNMVGLEKSQRCNSSRFPWDFDAEMMDEDEEAFDLWLEQALASGLFCETSKRRKSWSPFKLHQKKGKKQWRRTSC</sequence>
<dbReference type="SMART" id="SM00271">
    <property type="entry name" value="DnaJ"/>
    <property type="match status" value="1"/>
</dbReference>
<keyword evidence="2" id="KW-0472">Membrane</keyword>
<dbReference type="PANTHER" id="PTHR45270">
    <property type="entry name" value="OS03G0832900 PROTEIN"/>
    <property type="match status" value="1"/>
</dbReference>
<dbReference type="EMBL" id="JAYMYS010000003">
    <property type="protein sequence ID" value="KAK7401678.1"/>
    <property type="molecule type" value="Genomic_DNA"/>
</dbReference>
<feature type="region of interest" description="Disordered" evidence="1">
    <location>
        <begin position="489"/>
        <end position="508"/>
    </location>
</feature>
<evidence type="ECO:0000313" key="5">
    <source>
        <dbReference type="Proteomes" id="UP001386955"/>
    </source>
</evidence>
<keyword evidence="2" id="KW-0812">Transmembrane</keyword>
<dbReference type="InterPro" id="IPR018253">
    <property type="entry name" value="DnaJ_domain_CS"/>
</dbReference>
<dbReference type="CDD" id="cd06257">
    <property type="entry name" value="DnaJ"/>
    <property type="match status" value="1"/>
</dbReference>
<comment type="caution">
    <text evidence="4">The sequence shown here is derived from an EMBL/GenBank/DDBJ whole genome shotgun (WGS) entry which is preliminary data.</text>
</comment>
<organism evidence="4 5">
    <name type="scientific">Psophocarpus tetragonolobus</name>
    <name type="common">Winged bean</name>
    <name type="synonym">Dolichos tetragonolobus</name>
    <dbReference type="NCBI Taxonomy" id="3891"/>
    <lineage>
        <taxon>Eukaryota</taxon>
        <taxon>Viridiplantae</taxon>
        <taxon>Streptophyta</taxon>
        <taxon>Embryophyta</taxon>
        <taxon>Tracheophyta</taxon>
        <taxon>Spermatophyta</taxon>
        <taxon>Magnoliopsida</taxon>
        <taxon>eudicotyledons</taxon>
        <taxon>Gunneridae</taxon>
        <taxon>Pentapetalae</taxon>
        <taxon>rosids</taxon>
        <taxon>fabids</taxon>
        <taxon>Fabales</taxon>
        <taxon>Fabaceae</taxon>
        <taxon>Papilionoideae</taxon>
        <taxon>50 kb inversion clade</taxon>
        <taxon>NPAAA clade</taxon>
        <taxon>indigoferoid/millettioid clade</taxon>
        <taxon>Phaseoleae</taxon>
        <taxon>Psophocarpus</taxon>
    </lineage>
</organism>
<dbReference type="AlphaFoldDB" id="A0AAN9XPH8"/>
<accession>A0AAN9XPH8</accession>
<gene>
    <name evidence="4" type="ORF">VNO78_13349</name>
</gene>
<dbReference type="PROSITE" id="PS50076">
    <property type="entry name" value="DNAJ_2"/>
    <property type="match status" value="1"/>
</dbReference>
<dbReference type="PROSITE" id="PS00636">
    <property type="entry name" value="DNAJ_1"/>
    <property type="match status" value="1"/>
</dbReference>
<feature type="compositionally biased region" description="Polar residues" evidence="1">
    <location>
        <begin position="493"/>
        <end position="502"/>
    </location>
</feature>
<reference evidence="4 5" key="1">
    <citation type="submission" date="2024-01" db="EMBL/GenBank/DDBJ databases">
        <title>The genomes of 5 underutilized Papilionoideae crops provide insights into root nodulation and disease resistanc.</title>
        <authorList>
            <person name="Jiang F."/>
        </authorList>
    </citation>
    <scope>NUCLEOTIDE SEQUENCE [LARGE SCALE GENOMIC DNA]</scope>
    <source>
        <strain evidence="4">DUOXIRENSHENG_FW03</strain>
        <tissue evidence="4">Leaves</tissue>
    </source>
</reference>
<name>A0AAN9XPH8_PSOTE</name>
<dbReference type="InterPro" id="IPR032843">
    <property type="entry name" value="Jiv"/>
</dbReference>
<proteinExistence type="predicted"/>
<evidence type="ECO:0000256" key="2">
    <source>
        <dbReference type="SAM" id="Phobius"/>
    </source>
</evidence>
<feature type="transmembrane region" description="Helical" evidence="2">
    <location>
        <begin position="205"/>
        <end position="228"/>
    </location>
</feature>
<feature type="transmembrane region" description="Helical" evidence="2">
    <location>
        <begin position="240"/>
        <end position="262"/>
    </location>
</feature>
<keyword evidence="5" id="KW-1185">Reference proteome</keyword>
<dbReference type="Proteomes" id="UP001386955">
    <property type="component" value="Unassembled WGS sequence"/>
</dbReference>
<feature type="transmembrane region" description="Helical" evidence="2">
    <location>
        <begin position="269"/>
        <end position="296"/>
    </location>
</feature>
<dbReference type="Pfam" id="PF00226">
    <property type="entry name" value="DnaJ"/>
    <property type="match status" value="1"/>
</dbReference>
<dbReference type="Pfam" id="PF14901">
    <property type="entry name" value="Jiv90"/>
    <property type="match status" value="1"/>
</dbReference>
<dbReference type="InterPro" id="IPR001623">
    <property type="entry name" value="DnaJ_domain"/>
</dbReference>
<dbReference type="Gene3D" id="1.10.287.110">
    <property type="entry name" value="DnaJ domain"/>
    <property type="match status" value="1"/>
</dbReference>
<dbReference type="PANTHER" id="PTHR45270:SF1">
    <property type="entry name" value="CHAPERONE DNAJ-DOMAIN SUPERFAMILY PROTEIN"/>
    <property type="match status" value="1"/>
</dbReference>
<feature type="domain" description="J" evidence="3">
    <location>
        <begin position="415"/>
        <end position="482"/>
    </location>
</feature>
<evidence type="ECO:0000256" key="1">
    <source>
        <dbReference type="SAM" id="MobiDB-lite"/>
    </source>
</evidence>
<protein>
    <recommendedName>
        <fullName evidence="3">J domain-containing protein</fullName>
    </recommendedName>
</protein>
<evidence type="ECO:0000313" key="4">
    <source>
        <dbReference type="EMBL" id="KAK7401678.1"/>
    </source>
</evidence>